<protein>
    <submittedName>
        <fullName evidence="1">Uncharacterized protein</fullName>
    </submittedName>
</protein>
<accession>A0A7J6JFM1</accession>
<evidence type="ECO:0000313" key="2">
    <source>
        <dbReference type="Proteomes" id="UP000011096"/>
    </source>
</evidence>
<dbReference type="RefSeq" id="XP_066009278.1">
    <property type="nucleotide sequence ID" value="XM_066151622.1"/>
</dbReference>
<reference evidence="1 2" key="2">
    <citation type="submission" date="2020-04" db="EMBL/GenBank/DDBJ databases">
        <title>Genome sequencing and assembly of multiple isolates from the Colletotrichum gloeosporioides species complex.</title>
        <authorList>
            <person name="Gan P."/>
            <person name="Shirasu K."/>
        </authorList>
    </citation>
    <scope>NUCLEOTIDE SEQUENCE [LARGE SCALE GENOMIC DNA]</scope>
    <source>
        <strain evidence="1 2">Nara gc5</strain>
    </source>
</reference>
<dbReference type="EMBL" id="ANPB02000003">
    <property type="protein sequence ID" value="KAF4487675.1"/>
    <property type="molecule type" value="Genomic_DNA"/>
</dbReference>
<sequence>MSKLRHGFVDTGHEAGSFQSHGFPVVKFLSEPTRVSHKLFQTFFLADRRLLQLDSIICKVDCMGLSTQGCDCVVYVGRQIRFRRRIARSKKPDGAAMVG</sequence>
<dbReference type="Proteomes" id="UP000011096">
    <property type="component" value="Unassembled WGS sequence"/>
</dbReference>
<name>A0A7J6JFM1_COLFN</name>
<keyword evidence="2" id="KW-1185">Reference proteome</keyword>
<organism evidence="1 2">
    <name type="scientific">Colletotrichum fructicola (strain Nara gc5)</name>
    <name type="common">Anthracnose fungus</name>
    <name type="synonym">Colletotrichum gloeosporioides (strain Nara gc5)</name>
    <dbReference type="NCBI Taxonomy" id="1213859"/>
    <lineage>
        <taxon>Eukaryota</taxon>
        <taxon>Fungi</taxon>
        <taxon>Dikarya</taxon>
        <taxon>Ascomycota</taxon>
        <taxon>Pezizomycotina</taxon>
        <taxon>Sordariomycetes</taxon>
        <taxon>Hypocreomycetidae</taxon>
        <taxon>Glomerellales</taxon>
        <taxon>Glomerellaceae</taxon>
        <taxon>Colletotrichum</taxon>
        <taxon>Colletotrichum gloeosporioides species complex</taxon>
    </lineage>
</organism>
<dbReference type="GeneID" id="90979887"/>
<dbReference type="InParanoid" id="A0A7J6JFM1"/>
<gene>
    <name evidence="1" type="ORF">CGGC5_v005960</name>
</gene>
<evidence type="ECO:0000313" key="1">
    <source>
        <dbReference type="EMBL" id="KAF4487675.1"/>
    </source>
</evidence>
<dbReference type="AlphaFoldDB" id="A0A7J6JFM1"/>
<comment type="caution">
    <text evidence="1">The sequence shown here is derived from an EMBL/GenBank/DDBJ whole genome shotgun (WGS) entry which is preliminary data.</text>
</comment>
<proteinExistence type="predicted"/>
<reference evidence="1 2" key="1">
    <citation type="submission" date="2012-08" db="EMBL/GenBank/DDBJ databases">
        <authorList>
            <person name="Gan P.H.P."/>
            <person name="Ikeda K."/>
            <person name="Irieda H."/>
            <person name="Narusaka M."/>
            <person name="O'Connell R.J."/>
            <person name="Narusaka Y."/>
            <person name="Takano Y."/>
            <person name="Kubo Y."/>
            <person name="Shirasu K."/>
        </authorList>
    </citation>
    <scope>NUCLEOTIDE SEQUENCE [LARGE SCALE GENOMIC DNA]</scope>
    <source>
        <strain evidence="1 2">Nara gc5</strain>
    </source>
</reference>